<dbReference type="AlphaFoldDB" id="A0A8T2D460"/>
<dbReference type="Proteomes" id="UP000694240">
    <property type="component" value="Chromosome 5"/>
</dbReference>
<feature type="region of interest" description="Disordered" evidence="1">
    <location>
        <begin position="351"/>
        <end position="371"/>
    </location>
</feature>
<gene>
    <name evidence="3" type="ORF">ISN45_At05g028460</name>
</gene>
<protein>
    <recommendedName>
        <fullName evidence="2">Retrotransposon gag domain-containing protein</fullName>
    </recommendedName>
</protein>
<evidence type="ECO:0000256" key="1">
    <source>
        <dbReference type="SAM" id="MobiDB-lite"/>
    </source>
</evidence>
<evidence type="ECO:0000313" key="4">
    <source>
        <dbReference type="Proteomes" id="UP000694240"/>
    </source>
</evidence>
<feature type="domain" description="Retrotransposon gag" evidence="2">
    <location>
        <begin position="142"/>
        <end position="184"/>
    </location>
</feature>
<feature type="region of interest" description="Disordered" evidence="1">
    <location>
        <begin position="279"/>
        <end position="309"/>
    </location>
</feature>
<comment type="caution">
    <text evidence="3">The sequence shown here is derived from an EMBL/GenBank/DDBJ whole genome shotgun (WGS) entry which is preliminary data.</text>
</comment>
<keyword evidence="4" id="KW-1185">Reference proteome</keyword>
<accession>A0A8T2D460</accession>
<sequence length="371" mass="41964">MSNHSTPWSSRSFKISRGHSTPRSSKGHHHFTSPLDHEVECPHLHHQTITRSHHSTMRYTSAICELDQQAIRTSFSTTTSTAQLANSEKGEPQSTLYLSNHSKWLKNRINKMALPTLVLEMHHVITVRGRELHLLLSRTTTSRLRVKNGESFCEAWERFKGYTNQCPHHGFTKASLLSTLYRGVLPRIRMLLDTASNGNFQNKDVEEGWELVENLAQSDGNYNEDCDRTVRGTADSDDKHRKDIKALNDNLDKFFLASRSMCTSLLMTSSIKSKMGRVTSWKKSPTSTTTRVATKDTTTSKPTIPTSPTAAPTLLILRIRCILTHQQQGQNKPFGPYNQGFVPKQQFQGNYQHHRPHGFAPTAKPGVLHDL</sequence>
<evidence type="ECO:0000259" key="2">
    <source>
        <dbReference type="Pfam" id="PF03732"/>
    </source>
</evidence>
<proteinExistence type="predicted"/>
<evidence type="ECO:0000313" key="3">
    <source>
        <dbReference type="EMBL" id="KAG7603834.1"/>
    </source>
</evidence>
<organism evidence="3 4">
    <name type="scientific">Arabidopsis thaliana x Arabidopsis arenosa</name>
    <dbReference type="NCBI Taxonomy" id="1240361"/>
    <lineage>
        <taxon>Eukaryota</taxon>
        <taxon>Viridiplantae</taxon>
        <taxon>Streptophyta</taxon>
        <taxon>Embryophyta</taxon>
        <taxon>Tracheophyta</taxon>
        <taxon>Spermatophyta</taxon>
        <taxon>Magnoliopsida</taxon>
        <taxon>eudicotyledons</taxon>
        <taxon>Gunneridae</taxon>
        <taxon>Pentapetalae</taxon>
        <taxon>rosids</taxon>
        <taxon>malvids</taxon>
        <taxon>Brassicales</taxon>
        <taxon>Brassicaceae</taxon>
        <taxon>Camelineae</taxon>
        <taxon>Arabidopsis</taxon>
    </lineage>
</organism>
<dbReference type="Pfam" id="PF03732">
    <property type="entry name" value="Retrotrans_gag"/>
    <property type="match status" value="1"/>
</dbReference>
<dbReference type="InterPro" id="IPR005162">
    <property type="entry name" value="Retrotrans_gag_dom"/>
</dbReference>
<reference evidence="3 4" key="1">
    <citation type="submission" date="2020-12" db="EMBL/GenBank/DDBJ databases">
        <title>Concerted genomic and epigenomic changes stabilize Arabidopsis allopolyploids.</title>
        <authorList>
            <person name="Chen Z."/>
        </authorList>
    </citation>
    <scope>NUCLEOTIDE SEQUENCE [LARGE SCALE GENOMIC DNA]</scope>
    <source>
        <strain evidence="3">Allo738</strain>
        <tissue evidence="3">Leaf</tissue>
    </source>
</reference>
<feature type="region of interest" description="Disordered" evidence="1">
    <location>
        <begin position="1"/>
        <end position="34"/>
    </location>
</feature>
<feature type="compositionally biased region" description="Polar residues" evidence="1">
    <location>
        <begin position="1"/>
        <end position="24"/>
    </location>
</feature>
<dbReference type="EMBL" id="JAEFBK010000005">
    <property type="protein sequence ID" value="KAG7603834.1"/>
    <property type="molecule type" value="Genomic_DNA"/>
</dbReference>
<name>A0A8T2D460_9BRAS</name>